<name>A0A0F8A4X0_9HYPO</name>
<dbReference type="InterPro" id="IPR043472">
    <property type="entry name" value="Macro_dom-like"/>
</dbReference>
<evidence type="ECO:0000313" key="2">
    <source>
        <dbReference type="Proteomes" id="UP000054481"/>
    </source>
</evidence>
<dbReference type="EMBL" id="KQ030527">
    <property type="protein sequence ID" value="KJZ74314.1"/>
    <property type="molecule type" value="Genomic_DNA"/>
</dbReference>
<accession>A0A0F8A4X0</accession>
<gene>
    <name evidence="1" type="ORF">HIM_06320</name>
</gene>
<protein>
    <recommendedName>
        <fullName evidence="3">Macro-like domain-containing protein</fullName>
    </recommendedName>
</protein>
<dbReference type="Proteomes" id="UP000054481">
    <property type="component" value="Unassembled WGS sequence"/>
</dbReference>
<dbReference type="Gene3D" id="3.40.220.10">
    <property type="entry name" value="Leucine Aminopeptidase, subunit E, domain 1"/>
    <property type="match status" value="1"/>
</dbReference>
<dbReference type="OrthoDB" id="6082470at2759"/>
<dbReference type="SUPFAM" id="SSF52949">
    <property type="entry name" value="Macro domain-like"/>
    <property type="match status" value="1"/>
</dbReference>
<reference evidence="1 2" key="1">
    <citation type="journal article" date="2014" name="Genome Biol. Evol.">
        <title>Comparative genomics and transcriptomics analyses reveal divergent lifestyle features of nematode endoparasitic fungus Hirsutella minnesotensis.</title>
        <authorList>
            <person name="Lai Y."/>
            <person name="Liu K."/>
            <person name="Zhang X."/>
            <person name="Zhang X."/>
            <person name="Li K."/>
            <person name="Wang N."/>
            <person name="Shu C."/>
            <person name="Wu Y."/>
            <person name="Wang C."/>
            <person name="Bushley K.E."/>
            <person name="Xiang M."/>
            <person name="Liu X."/>
        </authorList>
    </citation>
    <scope>NUCLEOTIDE SEQUENCE [LARGE SCALE GENOMIC DNA]</scope>
    <source>
        <strain evidence="1 2">3608</strain>
    </source>
</reference>
<sequence length="236" mass="26761">MAGSRVVPHIHLLCMDERFSNAFETARLMRGLPPSVTIEIHNMALQFVPASTQFDLIVSPANSYGRLDGAFDDAISRAFSPKDDYFALTRVAQSRLYQEWRGFAPPGTCTLLKIPDEFKARSKNVWGTRYVALCPTMRTPKDVTWDREVIYECVWSLLCSIDKHNRSAQEYDKIQSILMTPLATGIGRVSAERWAHQLILALNHYVDAVANAAKWSALEHQDTDEYAEAMVDTWTM</sequence>
<organism evidence="1 2">
    <name type="scientific">Hirsutella minnesotensis 3608</name>
    <dbReference type="NCBI Taxonomy" id="1043627"/>
    <lineage>
        <taxon>Eukaryota</taxon>
        <taxon>Fungi</taxon>
        <taxon>Dikarya</taxon>
        <taxon>Ascomycota</taxon>
        <taxon>Pezizomycotina</taxon>
        <taxon>Sordariomycetes</taxon>
        <taxon>Hypocreomycetidae</taxon>
        <taxon>Hypocreales</taxon>
        <taxon>Ophiocordycipitaceae</taxon>
        <taxon>Hirsutella</taxon>
    </lineage>
</organism>
<proteinExistence type="predicted"/>
<evidence type="ECO:0000313" key="1">
    <source>
        <dbReference type="EMBL" id="KJZ74314.1"/>
    </source>
</evidence>
<evidence type="ECO:0008006" key="3">
    <source>
        <dbReference type="Google" id="ProtNLM"/>
    </source>
</evidence>
<keyword evidence="2" id="KW-1185">Reference proteome</keyword>
<dbReference type="AlphaFoldDB" id="A0A0F8A4X0"/>